<proteinExistence type="inferred from homology"/>
<keyword evidence="3" id="KW-1185">Reference proteome</keyword>
<reference evidence="2" key="1">
    <citation type="journal article" date="2021" name="IMA Fungus">
        <title>Genomic characterization of three marine fungi, including Emericellopsis atlantica sp. nov. with signatures of a generalist lifestyle and marine biomass degradation.</title>
        <authorList>
            <person name="Hagestad O.C."/>
            <person name="Hou L."/>
            <person name="Andersen J.H."/>
            <person name="Hansen E.H."/>
            <person name="Altermark B."/>
            <person name="Li C."/>
            <person name="Kuhnert E."/>
            <person name="Cox R.J."/>
            <person name="Crous P.W."/>
            <person name="Spatafora J.W."/>
            <person name="Lail K."/>
            <person name="Amirebrahimi M."/>
            <person name="Lipzen A."/>
            <person name="Pangilinan J."/>
            <person name="Andreopoulos W."/>
            <person name="Hayes R.D."/>
            <person name="Ng V."/>
            <person name="Grigoriev I.V."/>
            <person name="Jackson S.A."/>
            <person name="Sutton T.D.S."/>
            <person name="Dobson A.D.W."/>
            <person name="Rama T."/>
        </authorList>
    </citation>
    <scope>NUCLEOTIDE SEQUENCE</scope>
    <source>
        <strain evidence="2">TS7</strain>
    </source>
</reference>
<dbReference type="AlphaFoldDB" id="A0A9P7ZES9"/>
<evidence type="ECO:0000313" key="2">
    <source>
        <dbReference type="EMBL" id="KAG9250322.1"/>
    </source>
</evidence>
<keyword evidence="2" id="KW-0489">Methyltransferase</keyword>
<gene>
    <name evidence="2" type="ORF">F5Z01DRAFT_753735</name>
</gene>
<dbReference type="OrthoDB" id="412788at2759"/>
<name>A0A9P7ZES9_9HYPO</name>
<accession>A0A9P7ZES9</accession>
<dbReference type="Proteomes" id="UP000887229">
    <property type="component" value="Unassembled WGS sequence"/>
</dbReference>
<protein>
    <submittedName>
        <fullName evidence="2">CmcJ-like methyltransferase</fullName>
    </submittedName>
</protein>
<organism evidence="2 3">
    <name type="scientific">Emericellopsis atlantica</name>
    <dbReference type="NCBI Taxonomy" id="2614577"/>
    <lineage>
        <taxon>Eukaryota</taxon>
        <taxon>Fungi</taxon>
        <taxon>Dikarya</taxon>
        <taxon>Ascomycota</taxon>
        <taxon>Pezizomycotina</taxon>
        <taxon>Sordariomycetes</taxon>
        <taxon>Hypocreomycetidae</taxon>
        <taxon>Hypocreales</taxon>
        <taxon>Bionectriaceae</taxon>
        <taxon>Emericellopsis</taxon>
    </lineage>
</organism>
<evidence type="ECO:0000256" key="1">
    <source>
        <dbReference type="ARBA" id="ARBA00023604"/>
    </source>
</evidence>
<dbReference type="NCBIfam" id="NF041278">
    <property type="entry name" value="CmcJ_NvfI_EfuI"/>
    <property type="match status" value="1"/>
</dbReference>
<keyword evidence="2" id="KW-0808">Transferase</keyword>
<dbReference type="EMBL" id="MU251279">
    <property type="protein sequence ID" value="KAG9250322.1"/>
    <property type="molecule type" value="Genomic_DNA"/>
</dbReference>
<dbReference type="InterPro" id="IPR044053">
    <property type="entry name" value="AsaB-like"/>
</dbReference>
<dbReference type="GO" id="GO:0032259">
    <property type="term" value="P:methylation"/>
    <property type="evidence" value="ECO:0007669"/>
    <property type="project" value="UniProtKB-KW"/>
</dbReference>
<dbReference type="PANTHER" id="PTHR34598">
    <property type="entry name" value="BLL6449 PROTEIN"/>
    <property type="match status" value="1"/>
</dbReference>
<dbReference type="GO" id="GO:0008168">
    <property type="term" value="F:methyltransferase activity"/>
    <property type="evidence" value="ECO:0007669"/>
    <property type="project" value="UniProtKB-KW"/>
</dbReference>
<dbReference type="RefSeq" id="XP_046114246.1">
    <property type="nucleotide sequence ID" value="XM_046267099.1"/>
</dbReference>
<dbReference type="GO" id="GO:0016491">
    <property type="term" value="F:oxidoreductase activity"/>
    <property type="evidence" value="ECO:0007669"/>
    <property type="project" value="InterPro"/>
</dbReference>
<dbReference type="GeneID" id="70298002"/>
<sequence length="278" mass="32613">METHIQYIIRDPILRVEKAFTTDFPIDHVNGVEGIRMQNIHWEKRQVIVEEIVDPRSWKLDVHGFCFLRAETRLDPEKAYKQKDEVKDAFWHEIEAILHHHFPQYSRIEAFDFTLRKRDPEYPVKNRGYNPEYENPSGGAHADFSQQGGPLVLQHCFQGQDKFWEGKDFDMINVWRPLRGPTDDWPLAMCDYTSISTNDDLVLNDAIKRDLVVECSLMHHSDTHRWHYLKDHDVDTLLVFRNSDSLGKRARGFHAAVCNPNTTGPPRESVEVRLVAFY</sequence>
<comment type="caution">
    <text evidence="2">The sequence shown here is derived from an EMBL/GenBank/DDBJ whole genome shotgun (WGS) entry which is preliminary data.</text>
</comment>
<comment type="similarity">
    <text evidence="1">Belongs to the asaB hydroxylase/desaturase family.</text>
</comment>
<evidence type="ECO:0000313" key="3">
    <source>
        <dbReference type="Proteomes" id="UP000887229"/>
    </source>
</evidence>
<dbReference type="PANTHER" id="PTHR34598:SF3">
    <property type="entry name" value="OXIDOREDUCTASE AN1597"/>
    <property type="match status" value="1"/>
</dbReference>